<feature type="signal peptide" evidence="1">
    <location>
        <begin position="1"/>
        <end position="28"/>
    </location>
</feature>
<name>A0A238F8V4_9BASI</name>
<dbReference type="InterPro" id="IPR009030">
    <property type="entry name" value="Growth_fac_rcpt_cys_sf"/>
</dbReference>
<protein>
    <submittedName>
        <fullName evidence="2">BQ2448_5097 protein</fullName>
    </submittedName>
</protein>
<dbReference type="SUPFAM" id="SSF57184">
    <property type="entry name" value="Growth factor receptor domain"/>
    <property type="match status" value="1"/>
</dbReference>
<evidence type="ECO:0000313" key="2">
    <source>
        <dbReference type="EMBL" id="SCV67486.1"/>
    </source>
</evidence>
<keyword evidence="1" id="KW-0732">Signal</keyword>
<evidence type="ECO:0000256" key="1">
    <source>
        <dbReference type="SAM" id="SignalP"/>
    </source>
</evidence>
<gene>
    <name evidence="2" type="ORF">BQ2448_5097</name>
</gene>
<proteinExistence type="predicted"/>
<dbReference type="AlphaFoldDB" id="A0A238F8V4"/>
<evidence type="ECO:0000313" key="3">
    <source>
        <dbReference type="Proteomes" id="UP000198372"/>
    </source>
</evidence>
<reference evidence="3" key="1">
    <citation type="submission" date="2016-09" db="EMBL/GenBank/DDBJ databases">
        <authorList>
            <person name="Jeantristanb JTB J.-T."/>
            <person name="Ricardo R."/>
        </authorList>
    </citation>
    <scope>NUCLEOTIDE SEQUENCE [LARGE SCALE GENOMIC DNA]</scope>
</reference>
<organism evidence="2 3">
    <name type="scientific">Microbotryum intermedium</name>
    <dbReference type="NCBI Taxonomy" id="269621"/>
    <lineage>
        <taxon>Eukaryota</taxon>
        <taxon>Fungi</taxon>
        <taxon>Dikarya</taxon>
        <taxon>Basidiomycota</taxon>
        <taxon>Pucciniomycotina</taxon>
        <taxon>Microbotryomycetes</taxon>
        <taxon>Microbotryales</taxon>
        <taxon>Microbotryaceae</taxon>
        <taxon>Microbotryum</taxon>
    </lineage>
</organism>
<dbReference type="STRING" id="269621.A0A238F8V4"/>
<dbReference type="EMBL" id="FMSP01000002">
    <property type="protein sequence ID" value="SCV67486.1"/>
    <property type="molecule type" value="Genomic_DNA"/>
</dbReference>
<accession>A0A238F8V4</accession>
<keyword evidence="3" id="KW-1185">Reference proteome</keyword>
<sequence>MRMGQSSTTAACLGLLSATVSFISVADAAPVPKGKNAVTEQSVVKAKDDVACSALGQFPVAVNGACVSCSSQFPGASACTATAATRWSVAKLHGTCVLARWTRLTSLRFFSLLHHDSSTGFLSAGACVAICPSSTSNVNNVCTACITKFAGAATCTSTAATRCNSGFLTGGQCASVCRTGFVNAASTRPCVPCTKFDNLAVTCSAGKIATCVPGAYVSFSLLPASHSDREAPSDRI</sequence>
<feature type="chain" id="PRO_5012489287" evidence="1">
    <location>
        <begin position="29"/>
        <end position="236"/>
    </location>
</feature>
<dbReference type="Gene3D" id="2.10.220.10">
    <property type="entry name" value="Hormone Receptor, Insulin-like Growth Factor Receptor 1, Chain A, domain 2"/>
    <property type="match status" value="1"/>
</dbReference>
<dbReference type="Proteomes" id="UP000198372">
    <property type="component" value="Unassembled WGS sequence"/>
</dbReference>